<reference evidence="2 3" key="1">
    <citation type="submission" date="2014-07" db="EMBL/GenBank/DDBJ databases">
        <authorList>
            <person name="McCorrison J."/>
            <person name="Sanka R."/>
            <person name="Torralba M."/>
            <person name="Gillis M."/>
            <person name="Haft D.H."/>
            <person name="Methe B."/>
            <person name="Sutton G."/>
            <person name="Nelson K.E."/>
        </authorList>
    </citation>
    <scope>NUCLEOTIDE SEQUENCE [LARGE SCALE GENOMIC DNA]</scope>
    <source>
        <strain evidence="2 3">DNF00853</strain>
    </source>
</reference>
<proteinExistence type="predicted"/>
<dbReference type="Proteomes" id="UP000029556">
    <property type="component" value="Unassembled WGS sequence"/>
</dbReference>
<protein>
    <submittedName>
        <fullName evidence="2">Uncharacterized protein</fullName>
    </submittedName>
</protein>
<dbReference type="RefSeq" id="WP_036872497.1">
    <property type="nucleotide sequence ID" value="NZ_JRNN01000063.1"/>
</dbReference>
<organism evidence="2 3">
    <name type="scientific">Hoylesella buccalis DNF00853</name>
    <dbReference type="NCBI Taxonomy" id="1401074"/>
    <lineage>
        <taxon>Bacteria</taxon>
        <taxon>Pseudomonadati</taxon>
        <taxon>Bacteroidota</taxon>
        <taxon>Bacteroidia</taxon>
        <taxon>Bacteroidales</taxon>
        <taxon>Prevotellaceae</taxon>
        <taxon>Hoylesella</taxon>
    </lineage>
</organism>
<accession>A0A096AW84</accession>
<gene>
    <name evidence="2" type="ORF">HMPREF2137_05680</name>
</gene>
<dbReference type="EMBL" id="JRNN01000063">
    <property type="protein sequence ID" value="KGF34857.1"/>
    <property type="molecule type" value="Genomic_DNA"/>
</dbReference>
<evidence type="ECO:0000256" key="1">
    <source>
        <dbReference type="SAM" id="MobiDB-lite"/>
    </source>
</evidence>
<name>A0A096AW84_9BACT</name>
<evidence type="ECO:0000313" key="2">
    <source>
        <dbReference type="EMBL" id="KGF34857.1"/>
    </source>
</evidence>
<dbReference type="OrthoDB" id="1085571at2"/>
<dbReference type="AlphaFoldDB" id="A0A096AW84"/>
<evidence type="ECO:0000313" key="3">
    <source>
        <dbReference type="Proteomes" id="UP000029556"/>
    </source>
</evidence>
<feature type="region of interest" description="Disordered" evidence="1">
    <location>
        <begin position="131"/>
        <end position="154"/>
    </location>
</feature>
<comment type="caution">
    <text evidence="2">The sequence shown here is derived from an EMBL/GenBank/DDBJ whole genome shotgun (WGS) entry which is preliminary data.</text>
</comment>
<feature type="compositionally biased region" description="Polar residues" evidence="1">
    <location>
        <begin position="142"/>
        <end position="154"/>
    </location>
</feature>
<sequence>MEKSNKYSQSIFTDIDVFFPNLSQEQKTVALQVSELPLNPSLCEDINKLADVLFPVDPTTGNPDNMVDKLISPNVSAMEKERILSFMQKIPASKRNNLSDKELMDMLPSRYNNTLTDIDKVRDFFENEIYTNLDDESKQEESTPPGSETSQSSE</sequence>